<dbReference type="AlphaFoldDB" id="A0A482ETK6"/>
<geneLocation type="plasmid" evidence="1">
    <name>pSa1423-160k</name>
</geneLocation>
<evidence type="ECO:0000313" key="1">
    <source>
        <dbReference type="EMBL" id="QBM91558.1"/>
    </source>
</evidence>
<dbReference type="EMBL" id="MK356558">
    <property type="protein sequence ID" value="QBM91558.1"/>
    <property type="molecule type" value="Genomic_DNA"/>
</dbReference>
<reference evidence="1" key="1">
    <citation type="submission" date="2019-01" db="EMBL/GenBank/DDBJ databases">
        <title>Salmonella strain 1423 plasmid sequences.</title>
        <authorList>
            <person name="Chen K."/>
            <person name="Chen S."/>
        </authorList>
    </citation>
    <scope>NUCLEOTIDE SEQUENCE</scope>
    <source>
        <strain evidence="1">Sa1423</strain>
        <plasmid evidence="1">pSa1423-160k</plasmid>
    </source>
</reference>
<sequence>MMENPIKQSRKCLCQEGKIQRSLVRSLVGGLVSALYKRQHGHYPASDIPGRTHTWLLNLMTECASDTHEGTGKAMFESVAQSMRSLTA</sequence>
<proteinExistence type="predicted"/>
<name>A0A482ETK6_SALSP</name>
<organism evidence="1">
    <name type="scientific">Salmonella sp</name>
    <dbReference type="NCBI Taxonomy" id="599"/>
    <lineage>
        <taxon>Bacteria</taxon>
        <taxon>Pseudomonadati</taxon>
        <taxon>Pseudomonadota</taxon>
        <taxon>Gammaproteobacteria</taxon>
        <taxon>Enterobacterales</taxon>
        <taxon>Enterobacteriaceae</taxon>
        <taxon>Salmonella</taxon>
    </lineage>
</organism>
<gene>
    <name evidence="1" type="ORF">NNIBIDOC_00232</name>
</gene>
<accession>A0A482ETK6</accession>
<keyword evidence="1" id="KW-0614">Plasmid</keyword>
<protein>
    <submittedName>
        <fullName evidence="1">Uncharacterized protein</fullName>
    </submittedName>
</protein>